<sequence length="402" mass="44996">MEGFGTFEKPPIVIDFGENLTKIGVAGEHQPRFILPTFQILQMYSEGGYRRKSIGNAVTGSGSQQLLSQRILEDDWIPILHKGLRLIYFEYLLVDPNERKVILLESVTATKSFREAAAFVLFTHFQVPSISFLPSMVSPLYCCGIPTGIVVDLGYSESRIMPVYCGVAMYGQFECIPIGAKLLNKKLRLLLLEDQTTARELNIVRSLSEATLEDIKVRGCYVSFALENGSATVPATDQRYHTAEGTFLIAADSRWKLYECLFGLDETEDPLCSVPAAIARCLEKCPLDTRKELVQNIVLCGGMAEILGLLTRIAIELRMVLLAQPQLKTLERLAGFAVPSFLPLCRQWIGGSIYGMLKDTQEFSMDNFLESEGNIPDWTNWVETFIYQDQPKTDTVMLLSSD</sequence>
<dbReference type="Gene3D" id="3.90.640.10">
    <property type="entry name" value="Actin, Chain A, domain 4"/>
    <property type="match status" value="1"/>
</dbReference>
<comment type="catalytic activity">
    <reaction evidence="1">
        <text>ATP + H2O = ADP + phosphate + H(+)</text>
        <dbReference type="Rhea" id="RHEA:13065"/>
        <dbReference type="ChEBI" id="CHEBI:15377"/>
        <dbReference type="ChEBI" id="CHEBI:15378"/>
        <dbReference type="ChEBI" id="CHEBI:30616"/>
        <dbReference type="ChEBI" id="CHEBI:43474"/>
        <dbReference type="ChEBI" id="CHEBI:456216"/>
    </reaction>
</comment>
<comment type="caution">
    <text evidence="3">The sequence shown here is derived from an EMBL/GenBank/DDBJ whole genome shotgun (WGS) entry which is preliminary data.</text>
</comment>
<dbReference type="Gene3D" id="3.30.420.40">
    <property type="match status" value="2"/>
</dbReference>
<dbReference type="InterPro" id="IPR004000">
    <property type="entry name" value="Actin"/>
</dbReference>
<dbReference type="SUPFAM" id="SSF53067">
    <property type="entry name" value="Actin-like ATPase domain"/>
    <property type="match status" value="2"/>
</dbReference>
<comment type="similarity">
    <text evidence="2">Belongs to the actin family.</text>
</comment>
<evidence type="ECO:0000313" key="3">
    <source>
        <dbReference type="EMBL" id="KAF8821331.1"/>
    </source>
</evidence>
<dbReference type="Proteomes" id="UP000823046">
    <property type="component" value="Unassembled WGS sequence"/>
</dbReference>
<evidence type="ECO:0000313" key="4">
    <source>
        <dbReference type="Proteomes" id="UP000823046"/>
    </source>
</evidence>
<accession>A0ABQ7JBE5</accession>
<evidence type="ECO:0000256" key="2">
    <source>
        <dbReference type="RuleBase" id="RU000487"/>
    </source>
</evidence>
<dbReference type="InterPro" id="IPR043129">
    <property type="entry name" value="ATPase_NBD"/>
</dbReference>
<organism evidence="3 4">
    <name type="scientific">Cardiosporidium cionae</name>
    <dbReference type="NCBI Taxonomy" id="476202"/>
    <lineage>
        <taxon>Eukaryota</taxon>
        <taxon>Sar</taxon>
        <taxon>Alveolata</taxon>
        <taxon>Apicomplexa</taxon>
        <taxon>Aconoidasida</taxon>
        <taxon>Nephromycida</taxon>
        <taxon>Cardiosporidium</taxon>
    </lineage>
</organism>
<name>A0ABQ7JBE5_9APIC</name>
<proteinExistence type="inferred from homology"/>
<evidence type="ECO:0000256" key="1">
    <source>
        <dbReference type="ARBA" id="ARBA00049360"/>
    </source>
</evidence>
<protein>
    <submittedName>
        <fullName evidence="3">Actin-like protein ALP4</fullName>
    </submittedName>
</protein>
<dbReference type="EMBL" id="JADAQX010000193">
    <property type="protein sequence ID" value="KAF8821331.1"/>
    <property type="molecule type" value="Genomic_DNA"/>
</dbReference>
<dbReference type="Pfam" id="PF00022">
    <property type="entry name" value="Actin"/>
    <property type="match status" value="1"/>
</dbReference>
<reference evidence="3 4" key="1">
    <citation type="journal article" date="2020" name="bioRxiv">
        <title>Metabolic contributions of an alphaproteobacterial endosymbiont in the apicomplexan Cardiosporidium cionae.</title>
        <authorList>
            <person name="Hunter E.S."/>
            <person name="Paight C.J."/>
            <person name="Lane C.E."/>
        </authorList>
    </citation>
    <scope>NUCLEOTIDE SEQUENCE [LARGE SCALE GENOMIC DNA]</scope>
    <source>
        <strain evidence="3">ESH_2018</strain>
    </source>
</reference>
<dbReference type="PANTHER" id="PTHR11937">
    <property type="entry name" value="ACTIN"/>
    <property type="match status" value="1"/>
</dbReference>
<dbReference type="SMART" id="SM00268">
    <property type="entry name" value="ACTIN"/>
    <property type="match status" value="1"/>
</dbReference>
<dbReference type="CDD" id="cd10207">
    <property type="entry name" value="ASKHA_NBD_Arp10"/>
    <property type="match status" value="1"/>
</dbReference>
<keyword evidence="4" id="KW-1185">Reference proteome</keyword>
<gene>
    <name evidence="3" type="primary">ALP4</name>
    <name evidence="3" type="ORF">IE077_002148</name>
</gene>